<dbReference type="FunFam" id="3.30.70.270:FF:000001">
    <property type="entry name" value="Diguanylate cyclase domain protein"/>
    <property type="match status" value="1"/>
</dbReference>
<dbReference type="PROSITE" id="PS50113">
    <property type="entry name" value="PAC"/>
    <property type="match status" value="1"/>
</dbReference>
<dbReference type="CDD" id="cd00130">
    <property type="entry name" value="PAS"/>
    <property type="match status" value="1"/>
</dbReference>
<feature type="transmembrane region" description="Helical" evidence="1">
    <location>
        <begin position="12"/>
        <end position="30"/>
    </location>
</feature>
<dbReference type="InterPro" id="IPR052155">
    <property type="entry name" value="Biofilm_reg_signaling"/>
</dbReference>
<dbReference type="Gene3D" id="3.30.70.270">
    <property type="match status" value="1"/>
</dbReference>
<organism evidence="5 6">
    <name type="scientific">Undibacterium jejuense</name>
    <dbReference type="NCBI Taxonomy" id="1344949"/>
    <lineage>
        <taxon>Bacteria</taxon>
        <taxon>Pseudomonadati</taxon>
        <taxon>Pseudomonadota</taxon>
        <taxon>Betaproteobacteria</taxon>
        <taxon>Burkholderiales</taxon>
        <taxon>Oxalobacteraceae</taxon>
        <taxon>Undibacterium</taxon>
    </lineage>
</organism>
<reference evidence="5" key="1">
    <citation type="submission" date="2020-08" db="EMBL/GenBank/DDBJ databases">
        <title>Novel species isolated from subtropical streams in China.</title>
        <authorList>
            <person name="Lu H."/>
        </authorList>
    </citation>
    <scope>NUCLEOTIDE SEQUENCE</scope>
    <source>
        <strain evidence="5">KACC 12607</strain>
    </source>
</reference>
<dbReference type="RefSeq" id="WP_186911104.1">
    <property type="nucleotide sequence ID" value="NZ_JACOFV010000002.1"/>
</dbReference>
<dbReference type="SMART" id="SM00086">
    <property type="entry name" value="PAC"/>
    <property type="match status" value="1"/>
</dbReference>
<dbReference type="GO" id="GO:0003824">
    <property type="term" value="F:catalytic activity"/>
    <property type="evidence" value="ECO:0007669"/>
    <property type="project" value="UniProtKB-ARBA"/>
</dbReference>
<dbReference type="PROSITE" id="PS50887">
    <property type="entry name" value="GGDEF"/>
    <property type="match status" value="1"/>
</dbReference>
<feature type="transmembrane region" description="Helical" evidence="1">
    <location>
        <begin position="187"/>
        <end position="210"/>
    </location>
</feature>
<feature type="transmembrane region" description="Helical" evidence="1">
    <location>
        <begin position="97"/>
        <end position="117"/>
    </location>
</feature>
<dbReference type="InterPro" id="IPR035965">
    <property type="entry name" value="PAS-like_dom_sf"/>
</dbReference>
<feature type="transmembrane region" description="Helical" evidence="1">
    <location>
        <begin position="71"/>
        <end position="90"/>
    </location>
</feature>
<keyword evidence="1" id="KW-0472">Membrane</keyword>
<keyword evidence="6" id="KW-1185">Reference proteome</keyword>
<dbReference type="PROSITE" id="PS50112">
    <property type="entry name" value="PAS"/>
    <property type="match status" value="1"/>
</dbReference>
<dbReference type="NCBIfam" id="TIGR00254">
    <property type="entry name" value="GGDEF"/>
    <property type="match status" value="1"/>
</dbReference>
<evidence type="ECO:0000313" key="5">
    <source>
        <dbReference type="EMBL" id="MBC3861167.1"/>
    </source>
</evidence>
<sequence>MSILLSPDIRTVILLLFAGNLLAIVMLSAYRRKEGLELAYRRYIAGKIFQALAWMLIGARGTIPDWLSADVGNGSLYVGFAFEGLAFVLLERREKKFTRLYAAVTITGIFLFSMFSTTPALRVALSSASVGSITAMTAILMLYSIQASRLRVLVACFYIAFSIMLACRVAYAVLYPNQISVFQNGPIQAFTYLMTFAFTLVGGAGFLLLLKEQSDDALAIAVNELQIRETLLTNIFNTSSVAIFLANDDGYISMANQRMAEMFGRTIDSLIGSPYLDCVAEAQKDEAHDQLQKLLSSEISFLKLEREYSRPDGSHFWGQLTATHMHDGQKVGHQLVGVIADITDLKLAEVNMRKMAHHDPLTGLANRALFSDRLQQAMMVAKRDQTRFALLYIDLDKFKLVNDSFGHQVGDKLLQEVALRISRCVRDSDIVARVGGDEFVVLLRSVNTTENALLVAEKVRISHAKNFKIEEHDLAISCSIGVAMYPDDGTSETELSAKSDEAMYKAKHGGRDQVQFATITTTNNSL</sequence>
<dbReference type="InterPro" id="IPR043128">
    <property type="entry name" value="Rev_trsase/Diguanyl_cyclase"/>
</dbReference>
<evidence type="ECO:0000259" key="4">
    <source>
        <dbReference type="PROSITE" id="PS50887"/>
    </source>
</evidence>
<feature type="transmembrane region" description="Helical" evidence="1">
    <location>
        <begin position="42"/>
        <end position="59"/>
    </location>
</feature>
<feature type="transmembrane region" description="Helical" evidence="1">
    <location>
        <begin position="152"/>
        <end position="175"/>
    </location>
</feature>
<dbReference type="InterPro" id="IPR013767">
    <property type="entry name" value="PAS_fold"/>
</dbReference>
<dbReference type="Gene3D" id="3.30.450.20">
    <property type="entry name" value="PAS domain"/>
    <property type="match status" value="1"/>
</dbReference>
<dbReference type="InterPro" id="IPR000014">
    <property type="entry name" value="PAS"/>
</dbReference>
<dbReference type="AlphaFoldDB" id="A0A923HGF9"/>
<dbReference type="SUPFAM" id="SSF55785">
    <property type="entry name" value="PYP-like sensor domain (PAS domain)"/>
    <property type="match status" value="1"/>
</dbReference>
<feature type="domain" description="GGDEF" evidence="4">
    <location>
        <begin position="386"/>
        <end position="519"/>
    </location>
</feature>
<evidence type="ECO:0000259" key="3">
    <source>
        <dbReference type="PROSITE" id="PS50113"/>
    </source>
</evidence>
<dbReference type="NCBIfam" id="TIGR00229">
    <property type="entry name" value="sensory_box"/>
    <property type="match status" value="1"/>
</dbReference>
<feature type="domain" description="PAS" evidence="2">
    <location>
        <begin position="228"/>
        <end position="298"/>
    </location>
</feature>
<feature type="domain" description="PAC" evidence="3">
    <location>
        <begin position="302"/>
        <end position="354"/>
    </location>
</feature>
<keyword evidence="1" id="KW-1133">Transmembrane helix</keyword>
<accession>A0A923HGF9</accession>
<dbReference type="Pfam" id="PF00990">
    <property type="entry name" value="GGDEF"/>
    <property type="match status" value="1"/>
</dbReference>
<comment type="caution">
    <text evidence="5">The sequence shown here is derived from an EMBL/GenBank/DDBJ whole genome shotgun (WGS) entry which is preliminary data.</text>
</comment>
<keyword evidence="1" id="KW-0812">Transmembrane</keyword>
<dbReference type="SMART" id="SM00267">
    <property type="entry name" value="GGDEF"/>
    <property type="match status" value="1"/>
</dbReference>
<dbReference type="InterPro" id="IPR001610">
    <property type="entry name" value="PAC"/>
</dbReference>
<dbReference type="Proteomes" id="UP000634011">
    <property type="component" value="Unassembled WGS sequence"/>
</dbReference>
<name>A0A923HGF9_9BURK</name>
<dbReference type="PANTHER" id="PTHR44757:SF2">
    <property type="entry name" value="BIOFILM ARCHITECTURE MAINTENANCE PROTEIN MBAA"/>
    <property type="match status" value="1"/>
</dbReference>
<evidence type="ECO:0000313" key="6">
    <source>
        <dbReference type="Proteomes" id="UP000634011"/>
    </source>
</evidence>
<proteinExistence type="predicted"/>
<dbReference type="InterPro" id="IPR029787">
    <property type="entry name" value="Nucleotide_cyclase"/>
</dbReference>
<dbReference type="Pfam" id="PF00989">
    <property type="entry name" value="PAS"/>
    <property type="match status" value="1"/>
</dbReference>
<gene>
    <name evidence="5" type="ORF">H8K32_03565</name>
</gene>
<dbReference type="CDD" id="cd01949">
    <property type="entry name" value="GGDEF"/>
    <property type="match status" value="1"/>
</dbReference>
<dbReference type="GO" id="GO:0006355">
    <property type="term" value="P:regulation of DNA-templated transcription"/>
    <property type="evidence" value="ECO:0007669"/>
    <property type="project" value="InterPro"/>
</dbReference>
<dbReference type="InterPro" id="IPR000700">
    <property type="entry name" value="PAS-assoc_C"/>
</dbReference>
<dbReference type="InterPro" id="IPR000160">
    <property type="entry name" value="GGDEF_dom"/>
</dbReference>
<feature type="transmembrane region" description="Helical" evidence="1">
    <location>
        <begin position="123"/>
        <end position="145"/>
    </location>
</feature>
<evidence type="ECO:0000256" key="1">
    <source>
        <dbReference type="SAM" id="Phobius"/>
    </source>
</evidence>
<protein>
    <submittedName>
        <fullName evidence="5">GGDEF domain-containing protein</fullName>
    </submittedName>
</protein>
<evidence type="ECO:0000259" key="2">
    <source>
        <dbReference type="PROSITE" id="PS50112"/>
    </source>
</evidence>
<dbReference type="PANTHER" id="PTHR44757">
    <property type="entry name" value="DIGUANYLATE CYCLASE DGCP"/>
    <property type="match status" value="1"/>
</dbReference>
<dbReference type="SUPFAM" id="SSF55073">
    <property type="entry name" value="Nucleotide cyclase"/>
    <property type="match status" value="1"/>
</dbReference>
<dbReference type="EMBL" id="JACOFV010000002">
    <property type="protein sequence ID" value="MBC3861167.1"/>
    <property type="molecule type" value="Genomic_DNA"/>
</dbReference>
<dbReference type="SMART" id="SM00091">
    <property type="entry name" value="PAS"/>
    <property type="match status" value="1"/>
</dbReference>